<name>A0A5K1UE95_ENTHI</name>
<comment type="catalytic activity">
    <reaction evidence="11">
        <text>a uridine in tRNA + S-adenosyl-L-methionine = a 3-[(3S)-3-amino-3-carboxypropyl]uridine in tRNA + S-methyl-5'-thioadenosine + H(+)</text>
        <dbReference type="Rhea" id="RHEA:62432"/>
        <dbReference type="Rhea" id="RHEA-COMP:13339"/>
        <dbReference type="Rhea" id="RHEA-COMP:16092"/>
        <dbReference type="ChEBI" id="CHEBI:15378"/>
        <dbReference type="ChEBI" id="CHEBI:17509"/>
        <dbReference type="ChEBI" id="CHEBI:59789"/>
        <dbReference type="ChEBI" id="CHEBI:65315"/>
        <dbReference type="ChEBI" id="CHEBI:82930"/>
        <dbReference type="EC" id="2.5.1.25"/>
    </reaction>
</comment>
<evidence type="ECO:0000313" key="13">
    <source>
        <dbReference type="EMBL" id="GAT91435.1"/>
    </source>
</evidence>
<evidence type="ECO:0000259" key="12">
    <source>
        <dbReference type="SMART" id="SM01144"/>
    </source>
</evidence>
<evidence type="ECO:0000256" key="8">
    <source>
        <dbReference type="ARBA" id="ARBA00038290"/>
    </source>
</evidence>
<dbReference type="PANTHER" id="PTHR15627">
    <property type="entry name" value="NATURAL KILLER CELL-SPECIFIC ANTIGEN KLIP1"/>
    <property type="match status" value="1"/>
</dbReference>
<dbReference type="GO" id="GO:0016432">
    <property type="term" value="F:tRNA-uridine aminocarboxypropyltransferase activity"/>
    <property type="evidence" value="ECO:0007669"/>
    <property type="project" value="UniProtKB-EC"/>
</dbReference>
<dbReference type="VEuPathDB" id="AmoebaDB:EHI7A_000190"/>
<organism evidence="13 14">
    <name type="scientific">Entamoeba histolytica</name>
    <dbReference type="NCBI Taxonomy" id="5759"/>
    <lineage>
        <taxon>Eukaryota</taxon>
        <taxon>Amoebozoa</taxon>
        <taxon>Evosea</taxon>
        <taxon>Archamoebae</taxon>
        <taxon>Mastigamoebida</taxon>
        <taxon>Entamoebidae</taxon>
        <taxon>Entamoeba</taxon>
    </lineage>
</organism>
<dbReference type="OMA" id="YWRPQRG"/>
<comment type="similarity">
    <text evidence="8">Belongs to the TDD superfamily. DTWD1 family.</text>
</comment>
<dbReference type="SMART" id="SM01144">
    <property type="entry name" value="DTW"/>
    <property type="match status" value="1"/>
</dbReference>
<evidence type="ECO:0000256" key="1">
    <source>
        <dbReference type="ARBA" id="ARBA00004123"/>
    </source>
</evidence>
<comment type="caution">
    <text evidence="13">The sequence shown here is derived from an EMBL/GenBank/DDBJ whole genome shotgun (WGS) entry which is preliminary data.</text>
</comment>
<keyword evidence="6" id="KW-0539">Nucleus</keyword>
<dbReference type="Pfam" id="PF03942">
    <property type="entry name" value="DTW"/>
    <property type="match status" value="1"/>
</dbReference>
<evidence type="ECO:0000256" key="4">
    <source>
        <dbReference type="ARBA" id="ARBA00022691"/>
    </source>
</evidence>
<dbReference type="GO" id="GO:0005634">
    <property type="term" value="C:nucleus"/>
    <property type="evidence" value="ECO:0007669"/>
    <property type="project" value="UniProtKB-SubCell"/>
</dbReference>
<evidence type="ECO:0000256" key="10">
    <source>
        <dbReference type="ARBA" id="ARBA00042508"/>
    </source>
</evidence>
<gene>
    <name evidence="13" type="ORF">CL6EHI_151860</name>
</gene>
<keyword evidence="3" id="KW-0808">Transferase</keyword>
<accession>A0A5K1UE95</accession>
<dbReference type="InterPro" id="IPR051521">
    <property type="entry name" value="tRNA_Mod/Golgi_Maint"/>
</dbReference>
<sequence>METDLINNLKLSSYDVLETIDKNNERIECPQCHKHMKYYCYNCRKQLLPTPIIKLPITLDIVMHPKEKPSKSTALAATILAPEDTHWIVFPDVPKYIEKTTLLLFPSPDAQPLDKIEHLEQYKTIVCIESVWQKANQVANSPNLCNLKKVIIQSKETIFWRYQHCGKTNLATIEAIYYFYREWYDAMKWDYSNQVDDLLYFYCYTYQKIQEHYKKHPELQFIHIDGYIHYDEKKK</sequence>
<dbReference type="VEuPathDB" id="AmoebaDB:KM1_000190"/>
<dbReference type="PANTHER" id="PTHR15627:SF8">
    <property type="entry name" value="TRNA-URIDINE AMINOCARBOXYPROPYLTRANSFERASE 1"/>
    <property type="match status" value="1"/>
</dbReference>
<dbReference type="EMBL" id="BDEQ01000001">
    <property type="protein sequence ID" value="GAT91435.1"/>
    <property type="molecule type" value="Genomic_DNA"/>
</dbReference>
<evidence type="ECO:0000256" key="9">
    <source>
        <dbReference type="ARBA" id="ARBA00039242"/>
    </source>
</evidence>
<keyword evidence="5" id="KW-0819">tRNA processing</keyword>
<evidence type="ECO:0000256" key="3">
    <source>
        <dbReference type="ARBA" id="ARBA00022679"/>
    </source>
</evidence>
<evidence type="ECO:0000256" key="7">
    <source>
        <dbReference type="ARBA" id="ARBA00037050"/>
    </source>
</evidence>
<protein>
    <recommendedName>
        <fullName evidence="9">tRNA-uridine aminocarboxypropyltransferase 1</fullName>
        <ecNumber evidence="2">2.5.1.25</ecNumber>
    </recommendedName>
    <alternativeName>
        <fullName evidence="10">DTW domain-containing protein 1</fullName>
    </alternativeName>
</protein>
<dbReference type="AlphaFoldDB" id="A0A5K1UE95"/>
<feature type="domain" description="DTW" evidence="12">
    <location>
        <begin position="36"/>
        <end position="214"/>
    </location>
</feature>
<dbReference type="VEuPathDB" id="AmoebaDB:EHI_151860"/>
<evidence type="ECO:0000256" key="2">
    <source>
        <dbReference type="ARBA" id="ARBA00012386"/>
    </source>
</evidence>
<dbReference type="GO" id="GO:0008033">
    <property type="term" value="P:tRNA processing"/>
    <property type="evidence" value="ECO:0007669"/>
    <property type="project" value="UniProtKB-KW"/>
</dbReference>
<evidence type="ECO:0000256" key="6">
    <source>
        <dbReference type="ARBA" id="ARBA00023242"/>
    </source>
</evidence>
<dbReference type="EC" id="2.5.1.25" evidence="2"/>
<dbReference type="VEuPathDB" id="AmoebaDB:EHI8A_005030"/>
<evidence type="ECO:0000313" key="14">
    <source>
        <dbReference type="Proteomes" id="UP000078387"/>
    </source>
</evidence>
<comment type="function">
    <text evidence="7">Catalyzes the formation of 3-(3-amino-3-carboxypropyl)uridine (acp3U) at position 20 in the D-loop of several cytoplasmic tRNAs (acp3U(20)).</text>
</comment>
<proteinExistence type="inferred from homology"/>
<dbReference type="InterPro" id="IPR005636">
    <property type="entry name" value="DTW"/>
</dbReference>
<evidence type="ECO:0000256" key="11">
    <source>
        <dbReference type="ARBA" id="ARBA00048718"/>
    </source>
</evidence>
<keyword evidence="4" id="KW-0949">S-adenosyl-L-methionine</keyword>
<dbReference type="VEuPathDB" id="AmoebaDB:EHI5A_000190"/>
<reference evidence="13 14" key="1">
    <citation type="submission" date="2016-05" db="EMBL/GenBank/DDBJ databases">
        <title>First whole genome sequencing of Entamoeba histolytica HM1:IMSS-clone-6.</title>
        <authorList>
            <person name="Mukherjee Avik.K."/>
            <person name="Izumyama S."/>
            <person name="Nakada-Tsukui K."/>
            <person name="Nozaki T."/>
        </authorList>
    </citation>
    <scope>NUCLEOTIDE SEQUENCE [LARGE SCALE GENOMIC DNA]</scope>
    <source>
        <strain evidence="13 14">HM1:IMSS clone 6</strain>
    </source>
</reference>
<dbReference type="Proteomes" id="UP000078387">
    <property type="component" value="Unassembled WGS sequence"/>
</dbReference>
<evidence type="ECO:0000256" key="5">
    <source>
        <dbReference type="ARBA" id="ARBA00022694"/>
    </source>
</evidence>
<comment type="subcellular location">
    <subcellularLocation>
        <location evidence="1">Nucleus</location>
    </subcellularLocation>
</comment>